<feature type="compositionally biased region" description="Low complexity" evidence="6">
    <location>
        <begin position="218"/>
        <end position="231"/>
    </location>
</feature>
<dbReference type="SMART" id="SM00220">
    <property type="entry name" value="S_TKc"/>
    <property type="match status" value="1"/>
</dbReference>
<feature type="compositionally biased region" description="Polar residues" evidence="6">
    <location>
        <begin position="232"/>
        <end position="263"/>
    </location>
</feature>
<evidence type="ECO:0000256" key="1">
    <source>
        <dbReference type="ARBA" id="ARBA00022527"/>
    </source>
</evidence>
<dbReference type="GO" id="GO:0004674">
    <property type="term" value="F:protein serine/threonine kinase activity"/>
    <property type="evidence" value="ECO:0007669"/>
    <property type="project" value="UniProtKB-KW"/>
</dbReference>
<dbReference type="InterPro" id="IPR000719">
    <property type="entry name" value="Prot_kinase_dom"/>
</dbReference>
<organism evidence="8 9">
    <name type="scientific">Paramecium sonneborni</name>
    <dbReference type="NCBI Taxonomy" id="65129"/>
    <lineage>
        <taxon>Eukaryota</taxon>
        <taxon>Sar</taxon>
        <taxon>Alveolata</taxon>
        <taxon>Ciliophora</taxon>
        <taxon>Intramacronucleata</taxon>
        <taxon>Oligohymenophorea</taxon>
        <taxon>Peniculida</taxon>
        <taxon>Parameciidae</taxon>
        <taxon>Paramecium</taxon>
    </lineage>
</organism>
<dbReference type="Pfam" id="PF00069">
    <property type="entry name" value="Pkinase"/>
    <property type="match status" value="1"/>
</dbReference>
<evidence type="ECO:0000256" key="4">
    <source>
        <dbReference type="ARBA" id="ARBA00022777"/>
    </source>
</evidence>
<dbReference type="GO" id="GO:0005524">
    <property type="term" value="F:ATP binding"/>
    <property type="evidence" value="ECO:0007669"/>
    <property type="project" value="UniProtKB-KW"/>
</dbReference>
<keyword evidence="1" id="KW-0723">Serine/threonine-protein kinase</keyword>
<evidence type="ECO:0000256" key="5">
    <source>
        <dbReference type="ARBA" id="ARBA00022840"/>
    </source>
</evidence>
<feature type="domain" description="Protein kinase" evidence="7">
    <location>
        <begin position="1"/>
        <end position="133"/>
    </location>
</feature>
<keyword evidence="5" id="KW-0067">ATP-binding</keyword>
<sequence length="289" mass="33001">MIQVYILNLNKISSLKYIQDFYSITFIYISSQCGTPGFVAPEVINCKDGGRYDPICDVFSLGLIFYILLTGKPAFPGKSYNDVLGKNRKCEIQFDAQLFESVPQQAYDLLKKMLDKNPNTRISAQSALNHGYFGRRLKQIDENEDIALKNQEEQLKFDKQRLKQLSNSPLHSPLITASSKLRKDFSNDSFQQQSPLLNGRTDQIDSPLNNGFNSPSAQGRQLNRNEQQQQQKPSRFSNNDGYNQSNEPNSKGSSSQVNSKNFSLNQNPLHKYAIRNEMIKQQNQQEQKQ</sequence>
<dbReference type="InterPro" id="IPR050205">
    <property type="entry name" value="CDPK_Ser/Thr_kinases"/>
</dbReference>
<name>A0A8S1KFB6_9CILI</name>
<evidence type="ECO:0000256" key="6">
    <source>
        <dbReference type="SAM" id="MobiDB-lite"/>
    </source>
</evidence>
<comment type="caution">
    <text evidence="8">The sequence shown here is derived from an EMBL/GenBank/DDBJ whole genome shotgun (WGS) entry which is preliminary data.</text>
</comment>
<gene>
    <name evidence="8" type="ORF">PSON_ATCC_30995.1.T0060094</name>
</gene>
<evidence type="ECO:0000313" key="9">
    <source>
        <dbReference type="Proteomes" id="UP000692954"/>
    </source>
</evidence>
<dbReference type="EMBL" id="CAJJDN010000006">
    <property type="protein sequence ID" value="CAD8051826.1"/>
    <property type="molecule type" value="Genomic_DNA"/>
</dbReference>
<evidence type="ECO:0000256" key="3">
    <source>
        <dbReference type="ARBA" id="ARBA00022741"/>
    </source>
</evidence>
<reference evidence="8" key="1">
    <citation type="submission" date="2021-01" db="EMBL/GenBank/DDBJ databases">
        <authorList>
            <consortium name="Genoscope - CEA"/>
            <person name="William W."/>
        </authorList>
    </citation>
    <scope>NUCLEOTIDE SEQUENCE</scope>
</reference>
<dbReference type="AlphaFoldDB" id="A0A8S1KFB6"/>
<dbReference type="PROSITE" id="PS50011">
    <property type="entry name" value="PROTEIN_KINASE_DOM"/>
    <property type="match status" value="1"/>
</dbReference>
<evidence type="ECO:0000313" key="8">
    <source>
        <dbReference type="EMBL" id="CAD8051826.1"/>
    </source>
</evidence>
<keyword evidence="2" id="KW-0808">Transferase</keyword>
<protein>
    <recommendedName>
        <fullName evidence="7">Protein kinase domain-containing protein</fullName>
    </recommendedName>
</protein>
<feature type="compositionally biased region" description="Polar residues" evidence="6">
    <location>
        <begin position="187"/>
        <end position="217"/>
    </location>
</feature>
<keyword evidence="4" id="KW-0418">Kinase</keyword>
<evidence type="ECO:0000259" key="7">
    <source>
        <dbReference type="PROSITE" id="PS50011"/>
    </source>
</evidence>
<keyword evidence="3" id="KW-0547">Nucleotide-binding</keyword>
<keyword evidence="9" id="KW-1185">Reference proteome</keyword>
<dbReference type="PANTHER" id="PTHR24349">
    <property type="entry name" value="SERINE/THREONINE-PROTEIN KINASE"/>
    <property type="match status" value="1"/>
</dbReference>
<dbReference type="Proteomes" id="UP000692954">
    <property type="component" value="Unassembled WGS sequence"/>
</dbReference>
<accession>A0A8S1KFB6</accession>
<dbReference type="OrthoDB" id="74764at2759"/>
<proteinExistence type="predicted"/>
<feature type="region of interest" description="Disordered" evidence="6">
    <location>
        <begin position="186"/>
        <end position="263"/>
    </location>
</feature>
<evidence type="ECO:0000256" key="2">
    <source>
        <dbReference type="ARBA" id="ARBA00022679"/>
    </source>
</evidence>